<sequence>MVVASLCLIHNLSDLSPIQKIDHYELIPGQDEKKKKNMKKGADNEDEKKEEKEVTKKYHQNI</sequence>
<evidence type="ECO:0000313" key="2">
    <source>
        <dbReference type="EMBL" id="MPC31092.1"/>
    </source>
</evidence>
<evidence type="ECO:0000313" key="3">
    <source>
        <dbReference type="Proteomes" id="UP000324222"/>
    </source>
</evidence>
<feature type="region of interest" description="Disordered" evidence="1">
    <location>
        <begin position="28"/>
        <end position="62"/>
    </location>
</feature>
<evidence type="ECO:0000256" key="1">
    <source>
        <dbReference type="SAM" id="MobiDB-lite"/>
    </source>
</evidence>
<dbReference type="AlphaFoldDB" id="A0A5B7EAE6"/>
<comment type="caution">
    <text evidence="2">The sequence shown here is derived from an EMBL/GenBank/DDBJ whole genome shotgun (WGS) entry which is preliminary data.</text>
</comment>
<proteinExistence type="predicted"/>
<feature type="compositionally biased region" description="Basic and acidic residues" evidence="1">
    <location>
        <begin position="28"/>
        <end position="56"/>
    </location>
</feature>
<dbReference type="EMBL" id="VSRR010002367">
    <property type="protein sequence ID" value="MPC31092.1"/>
    <property type="molecule type" value="Genomic_DNA"/>
</dbReference>
<organism evidence="2 3">
    <name type="scientific">Portunus trituberculatus</name>
    <name type="common">Swimming crab</name>
    <name type="synonym">Neptunus trituberculatus</name>
    <dbReference type="NCBI Taxonomy" id="210409"/>
    <lineage>
        <taxon>Eukaryota</taxon>
        <taxon>Metazoa</taxon>
        <taxon>Ecdysozoa</taxon>
        <taxon>Arthropoda</taxon>
        <taxon>Crustacea</taxon>
        <taxon>Multicrustacea</taxon>
        <taxon>Malacostraca</taxon>
        <taxon>Eumalacostraca</taxon>
        <taxon>Eucarida</taxon>
        <taxon>Decapoda</taxon>
        <taxon>Pleocyemata</taxon>
        <taxon>Brachyura</taxon>
        <taxon>Eubrachyura</taxon>
        <taxon>Portunoidea</taxon>
        <taxon>Portunidae</taxon>
        <taxon>Portuninae</taxon>
        <taxon>Portunus</taxon>
    </lineage>
</organism>
<dbReference type="Proteomes" id="UP000324222">
    <property type="component" value="Unassembled WGS sequence"/>
</dbReference>
<protein>
    <submittedName>
        <fullName evidence="2">Uncharacterized protein</fullName>
    </submittedName>
</protein>
<gene>
    <name evidence="2" type="ORF">E2C01_024369</name>
</gene>
<name>A0A5B7EAE6_PORTR</name>
<reference evidence="2 3" key="1">
    <citation type="submission" date="2019-05" db="EMBL/GenBank/DDBJ databases">
        <title>Another draft genome of Portunus trituberculatus and its Hox gene families provides insights of decapod evolution.</title>
        <authorList>
            <person name="Jeong J.-H."/>
            <person name="Song I."/>
            <person name="Kim S."/>
            <person name="Choi T."/>
            <person name="Kim D."/>
            <person name="Ryu S."/>
            <person name="Kim W."/>
        </authorList>
    </citation>
    <scope>NUCLEOTIDE SEQUENCE [LARGE SCALE GENOMIC DNA]</scope>
    <source>
        <tissue evidence="2">Muscle</tissue>
    </source>
</reference>
<keyword evidence="3" id="KW-1185">Reference proteome</keyword>
<accession>A0A5B7EAE6</accession>